<dbReference type="PANTHER" id="PTHR11076">
    <property type="entry name" value="DNA REPAIR POLYMERASE UMUC / TRANSFERASE FAMILY MEMBER"/>
    <property type="match status" value="1"/>
</dbReference>
<evidence type="ECO:0000313" key="4">
    <source>
        <dbReference type="Proteomes" id="UP001596317"/>
    </source>
</evidence>
<dbReference type="RefSeq" id="WP_380055411.1">
    <property type="nucleotide sequence ID" value="NZ_JBHSWB010000001.1"/>
</dbReference>
<dbReference type="PANTHER" id="PTHR11076:SF33">
    <property type="entry name" value="DNA POLYMERASE KAPPA"/>
    <property type="match status" value="1"/>
</dbReference>
<dbReference type="Pfam" id="PF11799">
    <property type="entry name" value="IMS_C"/>
    <property type="match status" value="1"/>
</dbReference>
<organism evidence="3 4">
    <name type="scientific">Deinococcus multiflagellatus</name>
    <dbReference type="NCBI Taxonomy" id="1656887"/>
    <lineage>
        <taxon>Bacteria</taxon>
        <taxon>Thermotogati</taxon>
        <taxon>Deinococcota</taxon>
        <taxon>Deinococci</taxon>
        <taxon>Deinococcales</taxon>
        <taxon>Deinococcaceae</taxon>
        <taxon>Deinococcus</taxon>
    </lineage>
</organism>
<gene>
    <name evidence="3" type="ORF">ACFP90_08595</name>
</gene>
<evidence type="ECO:0000259" key="2">
    <source>
        <dbReference type="Pfam" id="PF11799"/>
    </source>
</evidence>
<dbReference type="Proteomes" id="UP001596317">
    <property type="component" value="Unassembled WGS sequence"/>
</dbReference>
<name>A0ABW1ZLM1_9DEIO</name>
<dbReference type="Gene3D" id="3.30.1490.100">
    <property type="entry name" value="DNA polymerase, Y-family, little finger domain"/>
    <property type="match status" value="1"/>
</dbReference>
<feature type="region of interest" description="Disordered" evidence="1">
    <location>
        <begin position="39"/>
        <end position="59"/>
    </location>
</feature>
<evidence type="ECO:0000256" key="1">
    <source>
        <dbReference type="SAM" id="MobiDB-lite"/>
    </source>
</evidence>
<keyword evidence="4" id="KW-1185">Reference proteome</keyword>
<dbReference type="EMBL" id="JBHSWB010000001">
    <property type="protein sequence ID" value="MFC6660412.1"/>
    <property type="molecule type" value="Genomic_DNA"/>
</dbReference>
<protein>
    <recommendedName>
        <fullName evidence="2">DNA polymerase Y-family little finger domain-containing protein</fullName>
    </recommendedName>
</protein>
<dbReference type="InterPro" id="IPR036775">
    <property type="entry name" value="DNA_pol_Y-fam_lit_finger_sf"/>
</dbReference>
<proteinExistence type="predicted"/>
<feature type="domain" description="DNA polymerase Y-family little finger" evidence="2">
    <location>
        <begin position="50"/>
        <end position="154"/>
    </location>
</feature>
<dbReference type="SUPFAM" id="SSF100879">
    <property type="entry name" value="Lesion bypass DNA polymerase (Y-family), little finger domain"/>
    <property type="match status" value="1"/>
</dbReference>
<dbReference type="InterPro" id="IPR017961">
    <property type="entry name" value="DNA_pol_Y-fam_little_finger"/>
</dbReference>
<reference evidence="4" key="1">
    <citation type="journal article" date="2019" name="Int. J. Syst. Evol. Microbiol.">
        <title>The Global Catalogue of Microorganisms (GCM) 10K type strain sequencing project: providing services to taxonomists for standard genome sequencing and annotation.</title>
        <authorList>
            <consortium name="The Broad Institute Genomics Platform"/>
            <consortium name="The Broad Institute Genome Sequencing Center for Infectious Disease"/>
            <person name="Wu L."/>
            <person name="Ma J."/>
        </authorList>
    </citation>
    <scope>NUCLEOTIDE SEQUENCE [LARGE SCALE GENOMIC DNA]</scope>
    <source>
        <strain evidence="4">CCUG 63830</strain>
    </source>
</reference>
<comment type="caution">
    <text evidence="3">The sequence shown here is derived from an EMBL/GenBank/DDBJ whole genome shotgun (WGS) entry which is preliminary data.</text>
</comment>
<evidence type="ECO:0000313" key="3">
    <source>
        <dbReference type="EMBL" id="MFC6660412.1"/>
    </source>
</evidence>
<accession>A0ABW1ZLM1</accession>
<dbReference type="InterPro" id="IPR050116">
    <property type="entry name" value="DNA_polymerase-Y"/>
</dbReference>
<sequence>MNRKPYHTGAELRAASAAELATQFGVLGTHFWRIARGLDDRPVQPGRPHQSVGTEETYSDDLPGLAAVQSRLPVLAEGVARRLASEGLWARTVVLKLKFADRRVVTRRMTLPAPVQDAAALAQTAARLLTPELVQGQGGRLTGITAASLVPRAPVPQPGLFDALGEGKLRGPLWPGHREWRLTLGRCPPCPPFRL</sequence>